<accession>A0A9X2IAJ6</accession>
<sequence>MNRVGQDTSYIKPIVGVLTSRSIVSKLMRQELHIKYTHMARANKVARITLYFFSPRDINYVIKTISGIYFDYQDKIWKQKSFPFPDVVYNRGYRGSLNVTKAINTFQANGVQLINTLSGFNKWDVYRSLVKKKKLQPFLPSTRFFEKAHNITTKDIETLLKKGTKLYIKATRGSRGRKVVSIEKKQNGYECSFFIGKLTIIQVNNKTKIIDILKEFFGESNIIVQDAIDLVKIDNQIVDLRAEVQRNGKGEIEVTAIPVRIGQKFSPISTHGNSFTFNDFFKVILSYSEEDVNLLHNKIEDVLIQLYTSIEEEYGPFGEIGIDIGLDKKGELWFIECNAFSAKKSFIKAYDEKTITRSFLNLLEYAKFMYYKGN</sequence>
<reference evidence="1" key="1">
    <citation type="submission" date="2022-02" db="EMBL/GenBank/DDBJ databases">
        <title>Halalkalibacter sp. nov. isolated from Lonar Lake, India.</title>
        <authorList>
            <person name="Joshi A."/>
            <person name="Thite S."/>
            <person name="Lodha T."/>
        </authorList>
    </citation>
    <scope>NUCLEOTIDE SEQUENCE</scope>
    <source>
        <strain evidence="1">MEB205</strain>
    </source>
</reference>
<comment type="caution">
    <text evidence="1">The sequence shown here is derived from an EMBL/GenBank/DDBJ whole genome shotgun (WGS) entry which is preliminary data.</text>
</comment>
<name>A0A9X2IAJ6_9BACI</name>
<dbReference type="Pfam" id="PF14398">
    <property type="entry name" value="ATPgrasp_YheCD"/>
    <property type="match status" value="1"/>
</dbReference>
<keyword evidence="2" id="KW-1185">Reference proteome</keyword>
<protein>
    <submittedName>
        <fullName evidence="1">YheC/YheD family protein</fullName>
    </submittedName>
</protein>
<gene>
    <name evidence="1" type="ORF">MF646_20320</name>
</gene>
<evidence type="ECO:0000313" key="2">
    <source>
        <dbReference type="Proteomes" id="UP001139150"/>
    </source>
</evidence>
<dbReference type="InterPro" id="IPR026838">
    <property type="entry name" value="YheC/D"/>
</dbReference>
<dbReference type="Proteomes" id="UP001139150">
    <property type="component" value="Unassembled WGS sequence"/>
</dbReference>
<proteinExistence type="predicted"/>
<dbReference type="EMBL" id="JAKRYL010000029">
    <property type="protein sequence ID" value="MCL7749470.1"/>
    <property type="molecule type" value="Genomic_DNA"/>
</dbReference>
<dbReference type="AlphaFoldDB" id="A0A9X2IAJ6"/>
<evidence type="ECO:0000313" key="1">
    <source>
        <dbReference type="EMBL" id="MCL7749470.1"/>
    </source>
</evidence>
<dbReference type="SUPFAM" id="SSF56059">
    <property type="entry name" value="Glutathione synthetase ATP-binding domain-like"/>
    <property type="match status" value="1"/>
</dbReference>
<dbReference type="RefSeq" id="WP_250098328.1">
    <property type="nucleotide sequence ID" value="NZ_JAKRYL010000029.1"/>
</dbReference>
<organism evidence="1 2">
    <name type="scientific">Halalkalibacter alkaliphilus</name>
    <dbReference type="NCBI Taxonomy" id="2917993"/>
    <lineage>
        <taxon>Bacteria</taxon>
        <taxon>Bacillati</taxon>
        <taxon>Bacillota</taxon>
        <taxon>Bacilli</taxon>
        <taxon>Bacillales</taxon>
        <taxon>Bacillaceae</taxon>
        <taxon>Halalkalibacter</taxon>
    </lineage>
</organism>